<proteinExistence type="predicted"/>
<organism evidence="2">
    <name type="scientific">Proboscia inermis</name>
    <dbReference type="NCBI Taxonomy" id="420281"/>
    <lineage>
        <taxon>Eukaryota</taxon>
        <taxon>Sar</taxon>
        <taxon>Stramenopiles</taxon>
        <taxon>Ochrophyta</taxon>
        <taxon>Bacillariophyta</taxon>
        <taxon>Coscinodiscophyceae</taxon>
        <taxon>Rhizosoleniophycidae</taxon>
        <taxon>Rhizosoleniales</taxon>
        <taxon>Rhizosoleniaceae</taxon>
        <taxon>Proboscia</taxon>
    </lineage>
</organism>
<gene>
    <name evidence="2" type="ORF">PINE0816_LOCUS14451</name>
</gene>
<dbReference type="AlphaFoldDB" id="A0A7S0GG56"/>
<dbReference type="EMBL" id="HBEL01030946">
    <property type="protein sequence ID" value="CAD8418316.1"/>
    <property type="molecule type" value="Transcribed_RNA"/>
</dbReference>
<sequence length="101" mass="11529">MHQRLHALVAWGARVDEVEGYYCVVQHAAAAVAAAIRDGASTQEKESQYHKVTKWKKIWPPAQYRWKWSLNAASSRGRSLRHTPTLPSIRKSNIQQALLHE</sequence>
<name>A0A7S0GG56_9STRA</name>
<feature type="compositionally biased region" description="Polar residues" evidence="1">
    <location>
        <begin position="90"/>
        <end position="101"/>
    </location>
</feature>
<evidence type="ECO:0000313" key="2">
    <source>
        <dbReference type="EMBL" id="CAD8418316.1"/>
    </source>
</evidence>
<protein>
    <submittedName>
        <fullName evidence="2">Uncharacterized protein</fullName>
    </submittedName>
</protein>
<feature type="region of interest" description="Disordered" evidence="1">
    <location>
        <begin position="77"/>
        <end position="101"/>
    </location>
</feature>
<accession>A0A7S0GG56</accession>
<evidence type="ECO:0000256" key="1">
    <source>
        <dbReference type="SAM" id="MobiDB-lite"/>
    </source>
</evidence>
<reference evidence="2" key="1">
    <citation type="submission" date="2021-01" db="EMBL/GenBank/DDBJ databases">
        <authorList>
            <person name="Corre E."/>
            <person name="Pelletier E."/>
            <person name="Niang G."/>
            <person name="Scheremetjew M."/>
            <person name="Finn R."/>
            <person name="Kale V."/>
            <person name="Holt S."/>
            <person name="Cochrane G."/>
            <person name="Meng A."/>
            <person name="Brown T."/>
            <person name="Cohen L."/>
        </authorList>
    </citation>
    <scope>NUCLEOTIDE SEQUENCE</scope>
    <source>
        <strain evidence="2">CCAP1064/1</strain>
    </source>
</reference>